<dbReference type="PRINTS" id="PR00111">
    <property type="entry name" value="ABHYDROLASE"/>
</dbReference>
<proteinExistence type="predicted"/>
<protein>
    <submittedName>
        <fullName evidence="3">Alpha/beta hydrolase</fullName>
    </submittedName>
</protein>
<dbReference type="PANTHER" id="PTHR43433:SF5">
    <property type="entry name" value="AB HYDROLASE-1 DOMAIN-CONTAINING PROTEIN"/>
    <property type="match status" value="1"/>
</dbReference>
<accession>A0AA92EEZ4</accession>
<feature type="chain" id="PRO_5041644574" evidence="1">
    <location>
        <begin position="26"/>
        <end position="322"/>
    </location>
</feature>
<dbReference type="Proteomes" id="UP000310553">
    <property type="component" value="Chromosome"/>
</dbReference>
<keyword evidence="1" id="KW-0732">Signal</keyword>
<dbReference type="SUPFAM" id="SSF53474">
    <property type="entry name" value="alpha/beta-Hydrolases"/>
    <property type="match status" value="1"/>
</dbReference>
<feature type="domain" description="AB hydrolase-1" evidence="2">
    <location>
        <begin position="76"/>
        <end position="305"/>
    </location>
</feature>
<dbReference type="EMBL" id="CP039339">
    <property type="protein sequence ID" value="QCX50784.1"/>
    <property type="molecule type" value="Genomic_DNA"/>
</dbReference>
<dbReference type="InterPro" id="IPR029058">
    <property type="entry name" value="AB_hydrolase_fold"/>
</dbReference>
<dbReference type="AlphaFoldDB" id="A0AA92EEZ4"/>
<sequence>MRHLMKAHLLGLALAATLASTSAWAVDAVPVDAAQSSQTMGQVSEDSWKNVPTQTITAGGVDFAYRELGKSNGGTPVVFLVHLAAVLDNWDPRVVEGIAAKHHVITFDNRGIGASSGSPSNSIEQMADDAITFIKAMGFKQVDLLGFSMGGMIAQEMVLKEPQLIRKMVLAGTGPAGGEGISSVTGVTFYDMLRGFFTGQDAKQFLFFTRTPNGIEAGKAFLARLKERTENRDKEISVSAFMAQLSALRAWGSKPPADLSVIKQPVLVVNGDDDRMVPTSNSRDLARRLPNSQLIIYPDAGHGAAFQFHDDFVLKSLEFLEQ</sequence>
<dbReference type="Gene3D" id="3.40.50.1820">
    <property type="entry name" value="alpha/beta hydrolase"/>
    <property type="match status" value="1"/>
</dbReference>
<evidence type="ECO:0000313" key="3">
    <source>
        <dbReference type="EMBL" id="QCX50784.1"/>
    </source>
</evidence>
<gene>
    <name evidence="3" type="ORF">E7Z57_02980</name>
</gene>
<evidence type="ECO:0000256" key="1">
    <source>
        <dbReference type="SAM" id="SignalP"/>
    </source>
</evidence>
<keyword evidence="3" id="KW-0378">Hydrolase</keyword>
<dbReference type="GO" id="GO:0016787">
    <property type="term" value="F:hydrolase activity"/>
    <property type="evidence" value="ECO:0007669"/>
    <property type="project" value="UniProtKB-KW"/>
</dbReference>
<reference evidence="3 4" key="1">
    <citation type="submission" date="2019-04" db="EMBL/GenBank/DDBJ databases">
        <title>Complete Genome of UW386 and Higher Quality Genome of UW700.</title>
        <authorList>
            <person name="Jacobs J."/>
            <person name="Perez A."/>
            <person name="Steidl O."/>
            <person name="Allen C."/>
        </authorList>
    </citation>
    <scope>NUCLEOTIDE SEQUENCE [LARGE SCALE GENOMIC DNA]</scope>
    <source>
        <strain evidence="3 4">UW386</strain>
    </source>
</reference>
<evidence type="ECO:0000313" key="4">
    <source>
        <dbReference type="Proteomes" id="UP000310553"/>
    </source>
</evidence>
<evidence type="ECO:0000259" key="2">
    <source>
        <dbReference type="Pfam" id="PF00561"/>
    </source>
</evidence>
<organism evidence="3 4">
    <name type="scientific">Ralstonia solanacearum</name>
    <name type="common">Pseudomonas solanacearum</name>
    <dbReference type="NCBI Taxonomy" id="305"/>
    <lineage>
        <taxon>Bacteria</taxon>
        <taxon>Pseudomonadati</taxon>
        <taxon>Pseudomonadota</taxon>
        <taxon>Betaproteobacteria</taxon>
        <taxon>Burkholderiales</taxon>
        <taxon>Burkholderiaceae</taxon>
        <taxon>Ralstonia</taxon>
        <taxon>Ralstonia solanacearum species complex</taxon>
    </lineage>
</organism>
<dbReference type="PANTHER" id="PTHR43433">
    <property type="entry name" value="HYDROLASE, ALPHA/BETA FOLD FAMILY PROTEIN"/>
    <property type="match status" value="1"/>
</dbReference>
<name>A0AA92EEZ4_RALSL</name>
<dbReference type="InterPro" id="IPR000073">
    <property type="entry name" value="AB_hydrolase_1"/>
</dbReference>
<dbReference type="InterPro" id="IPR050471">
    <property type="entry name" value="AB_hydrolase"/>
</dbReference>
<feature type="signal peptide" evidence="1">
    <location>
        <begin position="1"/>
        <end position="25"/>
    </location>
</feature>
<dbReference type="Pfam" id="PF00561">
    <property type="entry name" value="Abhydrolase_1"/>
    <property type="match status" value="1"/>
</dbReference>